<dbReference type="SUPFAM" id="SSF81383">
    <property type="entry name" value="F-box domain"/>
    <property type="match status" value="1"/>
</dbReference>
<sequence>MRPAKLPDEIVATILAFSSAVPDLVRCGAVCRQYRRLIAAPGALPVRVLALGTCRSVRPADAVRLCERWCNTIVRLDVTACQRLSSSAIATLCAMLTNLRELVVAHCPSLTALQAILRPISERLVSLDCSGSPVRLLLPPGMAFPALCRLRARLCSGLAVRSISEVNAGLLEVLDLSGADILVDLPRFTRLRVLSLATCKGLDAPAIGRVISASRATLEEVDLSGSDIAYVDGDGVFASLTAVNLNRCSRLSSIRIYMPRLRSLHIAWTRQLPVEDVPSLLNDHVEIVDLTGNPSVTADTLDAVRRSAPRAGILVESCRGVPRDVRIRMRSQ</sequence>
<protein>
    <recommendedName>
        <fullName evidence="1">F-box domain-containing protein</fullName>
    </recommendedName>
</protein>
<proteinExistence type="predicted"/>
<dbReference type="InterPro" id="IPR036047">
    <property type="entry name" value="F-box-like_dom_sf"/>
</dbReference>
<feature type="domain" description="F-box" evidence="1">
    <location>
        <begin position="5"/>
        <end position="41"/>
    </location>
</feature>
<dbReference type="AlphaFoldDB" id="A0A0G4J6X9"/>
<dbReference type="InterPro" id="IPR001810">
    <property type="entry name" value="F-box_dom"/>
</dbReference>
<dbReference type="GO" id="GO:0031146">
    <property type="term" value="P:SCF-dependent proteasomal ubiquitin-dependent protein catabolic process"/>
    <property type="evidence" value="ECO:0007669"/>
    <property type="project" value="TreeGrafter"/>
</dbReference>
<dbReference type="Pfam" id="PF12937">
    <property type="entry name" value="F-box-like"/>
    <property type="match status" value="1"/>
</dbReference>
<dbReference type="SUPFAM" id="SSF52047">
    <property type="entry name" value="RNI-like"/>
    <property type="match status" value="1"/>
</dbReference>
<keyword evidence="3" id="KW-0496">Mitochondrion</keyword>
<dbReference type="EMBL" id="CDSF01000144">
    <property type="protein sequence ID" value="CEP03330.1"/>
    <property type="molecule type" value="Genomic_DNA"/>
</dbReference>
<reference evidence="3 5" key="2">
    <citation type="submission" date="2018-03" db="EMBL/GenBank/DDBJ databases">
        <authorList>
            <person name="Fogelqvist J."/>
        </authorList>
    </citation>
    <scope>NUCLEOTIDE SEQUENCE [LARGE SCALE GENOMIC DNA]</scope>
</reference>
<reference evidence="2 4" key="1">
    <citation type="submission" date="2015-02" db="EMBL/GenBank/DDBJ databases">
        <authorList>
            <person name="Chooi Y.-H."/>
        </authorList>
    </citation>
    <scope>NUCLEOTIDE SEQUENCE [LARGE SCALE GENOMIC DNA]</scope>
    <source>
        <strain evidence="2">E3</strain>
    </source>
</reference>
<dbReference type="PANTHER" id="PTHR13318">
    <property type="entry name" value="PARTNER OF PAIRED, ISOFORM B-RELATED"/>
    <property type="match status" value="1"/>
</dbReference>
<evidence type="ECO:0000313" key="4">
    <source>
        <dbReference type="Proteomes" id="UP000039324"/>
    </source>
</evidence>
<dbReference type="Gene3D" id="3.80.10.10">
    <property type="entry name" value="Ribonuclease Inhibitor"/>
    <property type="match status" value="2"/>
</dbReference>
<keyword evidence="4" id="KW-1185">Reference proteome</keyword>
<geneLocation type="mitochondrion" evidence="3"/>
<organism evidence="2 4">
    <name type="scientific">Plasmodiophora brassicae</name>
    <name type="common">Clubroot disease agent</name>
    <dbReference type="NCBI Taxonomy" id="37360"/>
    <lineage>
        <taxon>Eukaryota</taxon>
        <taxon>Sar</taxon>
        <taxon>Rhizaria</taxon>
        <taxon>Endomyxa</taxon>
        <taxon>Phytomyxea</taxon>
        <taxon>Plasmodiophorida</taxon>
        <taxon>Plasmodiophoridae</taxon>
        <taxon>Plasmodiophora</taxon>
    </lineage>
</organism>
<gene>
    <name evidence="2" type="ORF">PBRA_003090</name>
    <name evidence="3" type="ORF">PLBR_LOCUS2785</name>
</gene>
<dbReference type="InterPro" id="IPR032675">
    <property type="entry name" value="LRR_dom_sf"/>
</dbReference>
<dbReference type="GO" id="GO:0019005">
    <property type="term" value="C:SCF ubiquitin ligase complex"/>
    <property type="evidence" value="ECO:0007669"/>
    <property type="project" value="TreeGrafter"/>
</dbReference>
<accession>A0A0G4J6X9</accession>
<evidence type="ECO:0000259" key="1">
    <source>
        <dbReference type="Pfam" id="PF12937"/>
    </source>
</evidence>
<dbReference type="Gene3D" id="1.20.1280.50">
    <property type="match status" value="1"/>
</dbReference>
<dbReference type="EMBL" id="OVEO01000004">
    <property type="protein sequence ID" value="SPQ95570.1"/>
    <property type="molecule type" value="Genomic_DNA"/>
</dbReference>
<dbReference type="Proteomes" id="UP000290189">
    <property type="component" value="Unassembled WGS sequence"/>
</dbReference>
<dbReference type="Proteomes" id="UP000039324">
    <property type="component" value="Unassembled WGS sequence"/>
</dbReference>
<evidence type="ECO:0000313" key="2">
    <source>
        <dbReference type="EMBL" id="CEP03330.1"/>
    </source>
</evidence>
<name>A0A0G4J6X9_PLABS</name>
<evidence type="ECO:0000313" key="5">
    <source>
        <dbReference type="Proteomes" id="UP000290189"/>
    </source>
</evidence>
<dbReference type="PANTHER" id="PTHR13318:SF247">
    <property type="entry name" value="GH16156P"/>
    <property type="match status" value="1"/>
</dbReference>
<evidence type="ECO:0000313" key="3">
    <source>
        <dbReference type="EMBL" id="SPQ95570.1"/>
    </source>
</evidence>